<reference evidence="7 8" key="1">
    <citation type="submission" date="2016-11" db="EMBL/GenBank/DDBJ databases">
        <authorList>
            <person name="Jaros S."/>
            <person name="Januszkiewicz K."/>
            <person name="Wedrychowicz H."/>
        </authorList>
    </citation>
    <scope>NUCLEOTIDE SEQUENCE [LARGE SCALE GENOMIC DNA]</scope>
    <source>
        <strain evidence="7 8">DSM 8605</strain>
    </source>
</reference>
<dbReference type="AlphaFoldDB" id="A0A1M5XS42"/>
<dbReference type="InterPro" id="IPR048228">
    <property type="entry name" value="HelD_bacillota"/>
</dbReference>
<dbReference type="SUPFAM" id="SSF52540">
    <property type="entry name" value="P-loop containing nucleoside triphosphate hydrolases"/>
    <property type="match status" value="1"/>
</dbReference>
<dbReference type="EMBL" id="FQXM01000034">
    <property type="protein sequence ID" value="SHI02093.1"/>
    <property type="molecule type" value="Genomic_DNA"/>
</dbReference>
<dbReference type="GO" id="GO:0000725">
    <property type="term" value="P:recombinational repair"/>
    <property type="evidence" value="ECO:0007669"/>
    <property type="project" value="TreeGrafter"/>
</dbReference>
<evidence type="ECO:0000256" key="2">
    <source>
        <dbReference type="ARBA" id="ARBA00022801"/>
    </source>
</evidence>
<name>A0A1M5XS42_9CLOT</name>
<dbReference type="STRING" id="1121316.SAMN02745207_03853"/>
<dbReference type="GO" id="GO:0016887">
    <property type="term" value="F:ATP hydrolysis activity"/>
    <property type="evidence" value="ECO:0007669"/>
    <property type="project" value="RHEA"/>
</dbReference>
<dbReference type="InterPro" id="IPR014016">
    <property type="entry name" value="UvrD-like_ATP-bd"/>
</dbReference>
<evidence type="ECO:0000313" key="8">
    <source>
        <dbReference type="Proteomes" id="UP000184447"/>
    </source>
</evidence>
<dbReference type="InterPro" id="IPR027417">
    <property type="entry name" value="P-loop_NTPase"/>
</dbReference>
<dbReference type="GO" id="GO:0003677">
    <property type="term" value="F:DNA binding"/>
    <property type="evidence" value="ECO:0007669"/>
    <property type="project" value="InterPro"/>
</dbReference>
<dbReference type="RefSeq" id="WP_073340680.1">
    <property type="nucleotide sequence ID" value="NZ_FQXM01000034.1"/>
</dbReference>
<dbReference type="NCBIfam" id="NF041464">
    <property type="entry name" value="HelD_BACSU"/>
    <property type="match status" value="1"/>
</dbReference>
<keyword evidence="3 5" id="KW-0347">Helicase</keyword>
<accession>A0A1M5XS42</accession>
<dbReference type="PANTHER" id="PTHR11070">
    <property type="entry name" value="UVRD / RECB / PCRA DNA HELICASE FAMILY MEMBER"/>
    <property type="match status" value="1"/>
</dbReference>
<dbReference type="GO" id="GO:0043138">
    <property type="term" value="F:3'-5' DNA helicase activity"/>
    <property type="evidence" value="ECO:0007669"/>
    <property type="project" value="UniProtKB-EC"/>
</dbReference>
<keyword evidence="2 5" id="KW-0378">Hydrolase</keyword>
<dbReference type="InterPro" id="IPR000212">
    <property type="entry name" value="DNA_helicase_UvrD/REP"/>
</dbReference>
<feature type="binding site" evidence="5">
    <location>
        <begin position="225"/>
        <end position="232"/>
    </location>
    <ligand>
        <name>ATP</name>
        <dbReference type="ChEBI" id="CHEBI:30616"/>
    </ligand>
</feature>
<keyword evidence="8" id="KW-1185">Reference proteome</keyword>
<keyword evidence="1 5" id="KW-0547">Nucleotide-binding</keyword>
<dbReference type="PROSITE" id="PS51198">
    <property type="entry name" value="UVRD_HELICASE_ATP_BIND"/>
    <property type="match status" value="1"/>
</dbReference>
<feature type="domain" description="UvrD-like helicase ATP-binding" evidence="6">
    <location>
        <begin position="204"/>
        <end position="605"/>
    </location>
</feature>
<sequence length="767" mass="89739">MAIKNEEFRYEKDKLVETENWIDKEAEFLEKEKEYIDKKLMDLVKKNSTYSVELESTKKVKEINDKSLMKFKEASETPYFARIDFCEKDRSEDNFYIGKFGLFDNSNMEEKVIDWRAPVADLYYSGTSGNASYEAPIGEIKGSLNLKRKFLIKEGELLDAFDEGINEIILKSGIDTSGNELVDEFLKINLEEAVSSKLKDVVATIQKEQNDIIRADLNQPIIVQGSAGSGKTTVALHRLAYLLYRHNKTISGSDILVVAPNKIFLDYISQVLPNLGSEDVKQVTFYDFAREFFIVKNKFISREDRLSSILEEKYKDKNELNLLINSSKFKGMAQMKVILDRLLKILEMIDIDIEDVRADEYMIFPKKEIMRLYARDLVYLPINKRKLEIKRYLNGRLKGRLPFIWEQIDLDYIDRINLIKSSEEKPEDIRENIIKAYNERDKKKKELNKKALYEIKVFIDNWITKDIVNFYHEMYIDKNIFIKTTGGKIPEFLREHLSECHKEYKENKLIDDDDLAPLMYLKLKIDGADEKYKYKHIVIDEVQDYSVFQLIVLNEISKTESMTLVGDLGQGIYFYKGISEWEDVIKTVFNNNANYITLTQSYRSTVEIIEFANKVLEKQKNNLIPAKPVLRHGDKPKVINIEDNNEFKIKMNDIVKDVQAKGRNNIAIICKTLKECEEVYKILKTEKEINWVLVKDTNKEINLDKIIIPSYMTKGLEFDCSVIYNCSEDSYKDNDRDKKLLYVVLTRALHLEYVFYKGQISPLIEKE</sequence>
<proteinExistence type="predicted"/>
<evidence type="ECO:0000256" key="5">
    <source>
        <dbReference type="PROSITE-ProRule" id="PRU00560"/>
    </source>
</evidence>
<dbReference type="Proteomes" id="UP000184447">
    <property type="component" value="Unassembled WGS sequence"/>
</dbReference>
<organism evidence="7 8">
    <name type="scientific">Clostridium grantii DSM 8605</name>
    <dbReference type="NCBI Taxonomy" id="1121316"/>
    <lineage>
        <taxon>Bacteria</taxon>
        <taxon>Bacillati</taxon>
        <taxon>Bacillota</taxon>
        <taxon>Clostridia</taxon>
        <taxon>Eubacteriales</taxon>
        <taxon>Clostridiaceae</taxon>
        <taxon>Clostridium</taxon>
    </lineage>
</organism>
<evidence type="ECO:0000259" key="6">
    <source>
        <dbReference type="PROSITE" id="PS51198"/>
    </source>
</evidence>
<dbReference type="Pfam" id="PF00580">
    <property type="entry name" value="UvrD-helicase"/>
    <property type="match status" value="1"/>
</dbReference>
<evidence type="ECO:0000256" key="3">
    <source>
        <dbReference type="ARBA" id="ARBA00022806"/>
    </source>
</evidence>
<dbReference type="Gene3D" id="3.40.50.300">
    <property type="entry name" value="P-loop containing nucleotide triphosphate hydrolases"/>
    <property type="match status" value="3"/>
</dbReference>
<evidence type="ECO:0000256" key="4">
    <source>
        <dbReference type="ARBA" id="ARBA00022840"/>
    </source>
</evidence>
<dbReference type="GO" id="GO:0005829">
    <property type="term" value="C:cytosol"/>
    <property type="evidence" value="ECO:0007669"/>
    <property type="project" value="TreeGrafter"/>
</dbReference>
<dbReference type="OrthoDB" id="9787585at2"/>
<gene>
    <name evidence="7" type="ORF">SAMN02745207_03853</name>
</gene>
<dbReference type="PANTHER" id="PTHR11070:SF17">
    <property type="entry name" value="DNA HELICASE IV"/>
    <property type="match status" value="1"/>
</dbReference>
<keyword evidence="4 5" id="KW-0067">ATP-binding</keyword>
<protein>
    <submittedName>
        <fullName evidence="7">DNA helicase-2 / ATP-dependent DNA helicase PcrA</fullName>
    </submittedName>
</protein>
<evidence type="ECO:0000256" key="1">
    <source>
        <dbReference type="ARBA" id="ARBA00022741"/>
    </source>
</evidence>
<dbReference type="GO" id="GO:0005524">
    <property type="term" value="F:ATP binding"/>
    <property type="evidence" value="ECO:0007669"/>
    <property type="project" value="UniProtKB-UniRule"/>
</dbReference>
<evidence type="ECO:0000313" key="7">
    <source>
        <dbReference type="EMBL" id="SHI02093.1"/>
    </source>
</evidence>